<evidence type="ECO:0008006" key="3">
    <source>
        <dbReference type="Google" id="ProtNLM"/>
    </source>
</evidence>
<feature type="region of interest" description="Disordered" evidence="1">
    <location>
        <begin position="1"/>
        <end position="70"/>
    </location>
</feature>
<accession>A0A146K5C6</accession>
<feature type="compositionally biased region" description="Acidic residues" evidence="1">
    <location>
        <begin position="58"/>
        <end position="68"/>
    </location>
</feature>
<dbReference type="EMBL" id="GDID01004486">
    <property type="protein sequence ID" value="JAP92120.1"/>
    <property type="molecule type" value="Transcribed_RNA"/>
</dbReference>
<protein>
    <recommendedName>
        <fullName evidence="3">Clathrin light chain</fullName>
    </recommendedName>
</protein>
<evidence type="ECO:0000256" key="1">
    <source>
        <dbReference type="SAM" id="MobiDB-lite"/>
    </source>
</evidence>
<name>A0A146K5C6_9EUKA</name>
<reference evidence="2" key="1">
    <citation type="submission" date="2015-07" db="EMBL/GenBank/DDBJ databases">
        <title>Adaptation to a free-living lifestyle via gene acquisitions in the diplomonad Trepomonas sp. PC1.</title>
        <authorList>
            <person name="Xu F."/>
            <person name="Jerlstrom-Hultqvist J."/>
            <person name="Kolisko M."/>
            <person name="Simpson A.G.B."/>
            <person name="Roger A.J."/>
            <person name="Svard S.G."/>
            <person name="Andersson J.O."/>
        </authorList>
    </citation>
    <scope>NUCLEOTIDE SEQUENCE</scope>
    <source>
        <strain evidence="2">PC1</strain>
    </source>
</reference>
<gene>
    <name evidence="2" type="ORF">TPC1_16039</name>
</gene>
<evidence type="ECO:0000313" key="2">
    <source>
        <dbReference type="EMBL" id="JAP92120.1"/>
    </source>
</evidence>
<organism evidence="2">
    <name type="scientific">Trepomonas sp. PC1</name>
    <dbReference type="NCBI Taxonomy" id="1076344"/>
    <lineage>
        <taxon>Eukaryota</taxon>
        <taxon>Metamonada</taxon>
        <taxon>Diplomonadida</taxon>
        <taxon>Hexamitidae</taxon>
        <taxon>Hexamitinae</taxon>
        <taxon>Trepomonas</taxon>
    </lineage>
</organism>
<feature type="non-terminal residue" evidence="2">
    <location>
        <position position="1"/>
    </location>
</feature>
<sequence length="187" mass="22076">DFDPFSDILSQSNPTQPMQAQQQQDVDDFPNQQIQQEEEIVDQEQQQDEQQQDQQQEIPEEQKEEDMFGEVVQQEVKATASVEETLYNELQGKYQTYLSLKDGEQQMQANELEQHATDYRKDWVEKQDKQEVEKVKEQKNDWEKTQKLMMDDTVGEWQKIGKLVGKGEGRIFEVLAVKIEDEEQKSE</sequence>
<dbReference type="AlphaFoldDB" id="A0A146K5C6"/>
<feature type="compositionally biased region" description="Acidic residues" evidence="1">
    <location>
        <begin position="36"/>
        <end position="51"/>
    </location>
</feature>
<feature type="compositionally biased region" description="Low complexity" evidence="1">
    <location>
        <begin position="11"/>
        <end position="35"/>
    </location>
</feature>
<proteinExistence type="predicted"/>